<dbReference type="AlphaFoldDB" id="A7F840"/>
<dbReference type="KEGG" id="ssl:SS1G_13770"/>
<dbReference type="Proteomes" id="UP000001312">
    <property type="component" value="Unassembled WGS sequence"/>
</dbReference>
<evidence type="ECO:0000313" key="1">
    <source>
        <dbReference type="EMBL" id="EDN98911.1"/>
    </source>
</evidence>
<keyword evidence="2" id="KW-1185">Reference proteome</keyword>
<sequence>MAIAGWKWVLGPGFGRGARKQGKARNNKVRGDIDSNLGIESLSLEGLWP</sequence>
<evidence type="ECO:0000313" key="2">
    <source>
        <dbReference type="Proteomes" id="UP000001312"/>
    </source>
</evidence>
<name>A7F840_SCLS1</name>
<accession>A7F840</accession>
<reference evidence="2" key="1">
    <citation type="journal article" date="2011" name="PLoS Genet.">
        <title>Genomic analysis of the necrotrophic fungal pathogens Sclerotinia sclerotiorum and Botrytis cinerea.</title>
        <authorList>
            <person name="Amselem J."/>
            <person name="Cuomo C.A."/>
            <person name="van Kan J.A."/>
            <person name="Viaud M."/>
            <person name="Benito E.P."/>
            <person name="Couloux A."/>
            <person name="Coutinho P.M."/>
            <person name="de Vries R.P."/>
            <person name="Dyer P.S."/>
            <person name="Fillinger S."/>
            <person name="Fournier E."/>
            <person name="Gout L."/>
            <person name="Hahn M."/>
            <person name="Kohn L."/>
            <person name="Lapalu N."/>
            <person name="Plummer K.M."/>
            <person name="Pradier J.M."/>
            <person name="Quevillon E."/>
            <person name="Sharon A."/>
            <person name="Simon A."/>
            <person name="ten Have A."/>
            <person name="Tudzynski B."/>
            <person name="Tudzynski P."/>
            <person name="Wincker P."/>
            <person name="Andrew M."/>
            <person name="Anthouard V."/>
            <person name="Beever R.E."/>
            <person name="Beffa R."/>
            <person name="Benoit I."/>
            <person name="Bouzid O."/>
            <person name="Brault B."/>
            <person name="Chen Z."/>
            <person name="Choquer M."/>
            <person name="Collemare J."/>
            <person name="Cotton P."/>
            <person name="Danchin E.G."/>
            <person name="Da Silva C."/>
            <person name="Gautier A."/>
            <person name="Giraud C."/>
            <person name="Giraud T."/>
            <person name="Gonzalez C."/>
            <person name="Grossetete S."/>
            <person name="Guldener U."/>
            <person name="Henrissat B."/>
            <person name="Howlett B.J."/>
            <person name="Kodira C."/>
            <person name="Kretschmer M."/>
            <person name="Lappartient A."/>
            <person name="Leroch M."/>
            <person name="Levis C."/>
            <person name="Mauceli E."/>
            <person name="Neuveglise C."/>
            <person name="Oeser B."/>
            <person name="Pearson M."/>
            <person name="Poulain J."/>
            <person name="Poussereau N."/>
            <person name="Quesneville H."/>
            <person name="Rascle C."/>
            <person name="Schumacher J."/>
            <person name="Segurens B."/>
            <person name="Sexton A."/>
            <person name="Silva E."/>
            <person name="Sirven C."/>
            <person name="Soanes D.M."/>
            <person name="Talbot N.J."/>
            <person name="Templeton M."/>
            <person name="Yandava C."/>
            <person name="Yarden O."/>
            <person name="Zeng Q."/>
            <person name="Rollins J.A."/>
            <person name="Lebrun M.H."/>
            <person name="Dickman M."/>
        </authorList>
    </citation>
    <scope>NUCLEOTIDE SEQUENCE [LARGE SCALE GENOMIC DNA]</scope>
    <source>
        <strain evidence="2">ATCC 18683 / 1980 / Ss-1</strain>
    </source>
</reference>
<dbReference type="HOGENOM" id="CLU_3143923_0_0_1"/>
<dbReference type="InParanoid" id="A7F840"/>
<organism evidence="1 2">
    <name type="scientific">Sclerotinia sclerotiorum (strain ATCC 18683 / 1980 / Ss-1)</name>
    <name type="common">White mold</name>
    <name type="synonym">Whetzelinia sclerotiorum</name>
    <dbReference type="NCBI Taxonomy" id="665079"/>
    <lineage>
        <taxon>Eukaryota</taxon>
        <taxon>Fungi</taxon>
        <taxon>Dikarya</taxon>
        <taxon>Ascomycota</taxon>
        <taxon>Pezizomycotina</taxon>
        <taxon>Leotiomycetes</taxon>
        <taxon>Helotiales</taxon>
        <taxon>Sclerotiniaceae</taxon>
        <taxon>Sclerotinia</taxon>
    </lineage>
</organism>
<dbReference type="GeneID" id="5481362"/>
<proteinExistence type="predicted"/>
<gene>
    <name evidence="1" type="ORF">SS1G_13770</name>
</gene>
<dbReference type="RefSeq" id="XP_001585202.1">
    <property type="nucleotide sequence ID" value="XM_001585152.1"/>
</dbReference>
<protein>
    <submittedName>
        <fullName evidence="1">Uncharacterized protein</fullName>
    </submittedName>
</protein>
<dbReference type="EMBL" id="CH476647">
    <property type="protein sequence ID" value="EDN98911.1"/>
    <property type="molecule type" value="Genomic_DNA"/>
</dbReference>